<dbReference type="AlphaFoldDB" id="A0ABD6B2X0"/>
<evidence type="ECO:0000313" key="3">
    <source>
        <dbReference type="Proteomes" id="UP001597111"/>
    </source>
</evidence>
<dbReference type="InterPro" id="IPR046878">
    <property type="entry name" value="Big_14"/>
</dbReference>
<accession>A0ABD6B2X0</accession>
<dbReference type="PROSITE" id="PS51257">
    <property type="entry name" value="PROKAR_LIPOPROTEIN"/>
    <property type="match status" value="1"/>
</dbReference>
<keyword evidence="3" id="KW-1185">Reference proteome</keyword>
<evidence type="ECO:0000313" key="2">
    <source>
        <dbReference type="EMBL" id="MFD1525272.1"/>
    </source>
</evidence>
<dbReference type="RefSeq" id="WP_379818035.1">
    <property type="nucleotide sequence ID" value="NZ_JBHUDH010000024.1"/>
</dbReference>
<proteinExistence type="predicted"/>
<gene>
    <name evidence="2" type="ORF">ACFR9S_03005</name>
</gene>
<sequence length="296" mass="32206">MRRRALLSLSALALAGCTAPGSDAMGVPTDASDCPSVGDRIVCVPETDSESVAVVLTADAQSFSPPETVTFSLENGSDRTLSTNFYAWTLWKRADGDWYRVVPDIWREPLMTLDPGGRHEWTLSAEHDLPPDPGRYYDAWLEAGTVGGLGGGEYAFTADGVLGDSEGETLGFAARFDVDAPELTLEPTERVVDAARDGGVVTVRGEGVDEDGSRAELTVRCVETAEEPVRIIPERAAHDYRLRNTLSYFEDGVERVRYVEENHAITPSFGIDEPYAIRYEEDLYEVTTGDGEAESG</sequence>
<dbReference type="Proteomes" id="UP001597111">
    <property type="component" value="Unassembled WGS sequence"/>
</dbReference>
<dbReference type="EMBL" id="JBHUDH010000024">
    <property type="protein sequence ID" value="MFD1525272.1"/>
    <property type="molecule type" value="Genomic_DNA"/>
</dbReference>
<reference evidence="2 3" key="1">
    <citation type="journal article" date="2019" name="Int. J. Syst. Evol. Microbiol.">
        <title>The Global Catalogue of Microorganisms (GCM) 10K type strain sequencing project: providing services to taxonomists for standard genome sequencing and annotation.</title>
        <authorList>
            <consortium name="The Broad Institute Genomics Platform"/>
            <consortium name="The Broad Institute Genome Sequencing Center for Infectious Disease"/>
            <person name="Wu L."/>
            <person name="Ma J."/>
        </authorList>
    </citation>
    <scope>NUCLEOTIDE SEQUENCE [LARGE SCALE GENOMIC DNA]</scope>
    <source>
        <strain evidence="2 3">CGMCC 1.12285</strain>
    </source>
</reference>
<dbReference type="Pfam" id="PF20251">
    <property type="entry name" value="Big_14"/>
    <property type="match status" value="1"/>
</dbReference>
<comment type="caution">
    <text evidence="2">The sequence shown here is derived from an EMBL/GenBank/DDBJ whole genome shotgun (WGS) entry which is preliminary data.</text>
</comment>
<organism evidence="2 3">
    <name type="scientific">Halolamina salina</name>
    <dbReference type="NCBI Taxonomy" id="1220023"/>
    <lineage>
        <taxon>Archaea</taxon>
        <taxon>Methanobacteriati</taxon>
        <taxon>Methanobacteriota</taxon>
        <taxon>Stenosarchaea group</taxon>
        <taxon>Halobacteria</taxon>
        <taxon>Halobacteriales</taxon>
        <taxon>Haloferacaceae</taxon>
    </lineage>
</organism>
<protein>
    <submittedName>
        <fullName evidence="2">Immunoglobulin-like domain-containing protein</fullName>
    </submittedName>
</protein>
<name>A0ABD6B2X0_9EURY</name>
<evidence type="ECO:0000259" key="1">
    <source>
        <dbReference type="Pfam" id="PF20251"/>
    </source>
</evidence>
<feature type="domain" description="Bacterial Ig-like" evidence="1">
    <location>
        <begin position="52"/>
        <end position="136"/>
    </location>
</feature>